<dbReference type="Gene3D" id="3.30.479.30">
    <property type="entry name" value="Band 7 domain"/>
    <property type="match status" value="1"/>
</dbReference>
<protein>
    <submittedName>
        <fullName evidence="3">SPFH domain-containing protein</fullName>
    </submittedName>
</protein>
<organism evidence="3 4">
    <name type="scientific">Candidatus Aveggerthella stercoripullorum</name>
    <dbReference type="NCBI Taxonomy" id="2840688"/>
    <lineage>
        <taxon>Bacteria</taxon>
        <taxon>Bacillati</taxon>
        <taxon>Actinomycetota</taxon>
        <taxon>Coriobacteriia</taxon>
        <taxon>Eggerthellales</taxon>
        <taxon>Eggerthellaceae</taxon>
        <taxon>Eggerthellaceae incertae sedis</taxon>
        <taxon>Candidatus Aveggerthella</taxon>
    </lineage>
</organism>
<evidence type="ECO:0000259" key="2">
    <source>
        <dbReference type="SMART" id="SM00244"/>
    </source>
</evidence>
<dbReference type="Proteomes" id="UP000824261">
    <property type="component" value="Unassembled WGS sequence"/>
</dbReference>
<dbReference type="PANTHER" id="PTHR43327:SF31">
    <property type="entry name" value="HYPERSENSITIVE-INDUCED RESPONSE PROTEIN 2"/>
    <property type="match status" value="1"/>
</dbReference>
<reference evidence="3" key="1">
    <citation type="submission" date="2020-10" db="EMBL/GenBank/DDBJ databases">
        <authorList>
            <person name="Gilroy R."/>
        </authorList>
    </citation>
    <scope>NUCLEOTIDE SEQUENCE</scope>
    <source>
        <strain evidence="3">ChiGjej1B1-2707</strain>
    </source>
</reference>
<comment type="caution">
    <text evidence="3">The sequence shown here is derived from an EMBL/GenBank/DDBJ whole genome shotgun (WGS) entry which is preliminary data.</text>
</comment>
<gene>
    <name evidence="3" type="ORF">IAA69_06745</name>
</gene>
<proteinExistence type="predicted"/>
<sequence length="331" mass="36084">MYFSPAAFIAGLVPLLIVLVIVAVLLVNAIFIVRQQTEVIIERLGKFNRIVGPGIHLRIPVIERIAARVDLRTGQSNFQIDAKTKDNVTINMDIAAQYHVSFQRGATPVESGVYRSYYMLANPVDQMRSYLIDALRSAVPSYTLDEVFDRKDSIALDVNTTVSGLMQAYGYDLVSTLITGIGLPPDVEASMNRINSAQRDKVAAQSLAEAERIKTVTEARANAEAMEQAGRGIAAQRKAIADGITESLETIRSSGVSTAEANSLFLFTQWTDMMTEFAKRGRAATVVLPADFKETASMFEQLVVAEDAKVPQAPVAPAQAARQQSGEEGQR</sequence>
<dbReference type="PANTHER" id="PTHR43327">
    <property type="entry name" value="STOMATIN-LIKE PROTEIN 2, MITOCHONDRIAL"/>
    <property type="match status" value="1"/>
</dbReference>
<dbReference type="SUPFAM" id="SSF117892">
    <property type="entry name" value="Band 7/SPFH domain"/>
    <property type="match status" value="1"/>
</dbReference>
<dbReference type="AlphaFoldDB" id="A0A9D1A133"/>
<keyword evidence="1" id="KW-0472">Membrane</keyword>
<feature type="transmembrane region" description="Helical" evidence="1">
    <location>
        <begin position="6"/>
        <end position="33"/>
    </location>
</feature>
<dbReference type="Pfam" id="PF01145">
    <property type="entry name" value="Band_7"/>
    <property type="match status" value="1"/>
</dbReference>
<evidence type="ECO:0000313" key="4">
    <source>
        <dbReference type="Proteomes" id="UP000824261"/>
    </source>
</evidence>
<dbReference type="InterPro" id="IPR036013">
    <property type="entry name" value="Band_7/SPFH_dom_sf"/>
</dbReference>
<dbReference type="InterPro" id="IPR050710">
    <property type="entry name" value="Band7/mec-2_domain"/>
</dbReference>
<evidence type="ECO:0000256" key="1">
    <source>
        <dbReference type="SAM" id="Phobius"/>
    </source>
</evidence>
<evidence type="ECO:0000313" key="3">
    <source>
        <dbReference type="EMBL" id="HIR01941.1"/>
    </source>
</evidence>
<dbReference type="InterPro" id="IPR001107">
    <property type="entry name" value="Band_7"/>
</dbReference>
<reference evidence="3" key="2">
    <citation type="journal article" date="2021" name="PeerJ">
        <title>Extensive microbial diversity within the chicken gut microbiome revealed by metagenomics and culture.</title>
        <authorList>
            <person name="Gilroy R."/>
            <person name="Ravi A."/>
            <person name="Getino M."/>
            <person name="Pursley I."/>
            <person name="Horton D.L."/>
            <person name="Alikhan N.F."/>
            <person name="Baker D."/>
            <person name="Gharbi K."/>
            <person name="Hall N."/>
            <person name="Watson M."/>
            <person name="Adriaenssens E.M."/>
            <person name="Foster-Nyarko E."/>
            <person name="Jarju S."/>
            <person name="Secka A."/>
            <person name="Antonio M."/>
            <person name="Oren A."/>
            <person name="Chaudhuri R.R."/>
            <person name="La Ragione R."/>
            <person name="Hildebrand F."/>
            <person name="Pallen M.J."/>
        </authorList>
    </citation>
    <scope>NUCLEOTIDE SEQUENCE</scope>
    <source>
        <strain evidence="3">ChiGjej1B1-2707</strain>
    </source>
</reference>
<keyword evidence="1" id="KW-0812">Transmembrane</keyword>
<name>A0A9D1A133_9ACTN</name>
<dbReference type="SMART" id="SM00244">
    <property type="entry name" value="PHB"/>
    <property type="match status" value="1"/>
</dbReference>
<dbReference type="EMBL" id="DVGB01000084">
    <property type="protein sequence ID" value="HIR01941.1"/>
    <property type="molecule type" value="Genomic_DNA"/>
</dbReference>
<keyword evidence="1" id="KW-1133">Transmembrane helix</keyword>
<feature type="domain" description="Band 7" evidence="2">
    <location>
        <begin position="28"/>
        <end position="195"/>
    </location>
</feature>
<accession>A0A9D1A133</accession>
<dbReference type="CDD" id="cd03407">
    <property type="entry name" value="SPFH_like_u4"/>
    <property type="match status" value="1"/>
</dbReference>